<dbReference type="Proteomes" id="UP000295636">
    <property type="component" value="Unassembled WGS sequence"/>
</dbReference>
<accession>A0A4R5KNA3</accession>
<evidence type="ECO:0000313" key="1">
    <source>
        <dbReference type="EMBL" id="TDF97133.1"/>
    </source>
</evidence>
<name>A0A4R5KNA3_9BACL</name>
<evidence type="ECO:0000313" key="2">
    <source>
        <dbReference type="Proteomes" id="UP000295636"/>
    </source>
</evidence>
<dbReference type="AlphaFoldDB" id="A0A4R5KNA3"/>
<gene>
    <name evidence="1" type="ORF">E1757_14960</name>
</gene>
<dbReference type="RefSeq" id="WP_133229403.1">
    <property type="nucleotide sequence ID" value="NZ_SMRT01000006.1"/>
</dbReference>
<reference evidence="1 2" key="1">
    <citation type="submission" date="2019-03" db="EMBL/GenBank/DDBJ databases">
        <title>This is whole genome sequence of Paenibacillus sp MS74 strain.</title>
        <authorList>
            <person name="Trinh H.N."/>
        </authorList>
    </citation>
    <scope>NUCLEOTIDE SEQUENCE [LARGE SCALE GENOMIC DNA]</scope>
    <source>
        <strain evidence="1 2">MS74</strain>
    </source>
</reference>
<keyword evidence="2" id="KW-1185">Reference proteome</keyword>
<protein>
    <submittedName>
        <fullName evidence="1">Uncharacterized protein</fullName>
    </submittedName>
</protein>
<proteinExistence type="predicted"/>
<organism evidence="1 2">
    <name type="scientific">Paenibacillus piri</name>
    <dbReference type="NCBI Taxonomy" id="2547395"/>
    <lineage>
        <taxon>Bacteria</taxon>
        <taxon>Bacillati</taxon>
        <taxon>Bacillota</taxon>
        <taxon>Bacilli</taxon>
        <taxon>Bacillales</taxon>
        <taxon>Paenibacillaceae</taxon>
        <taxon>Paenibacillus</taxon>
    </lineage>
</organism>
<comment type="caution">
    <text evidence="1">The sequence shown here is derived from an EMBL/GenBank/DDBJ whole genome shotgun (WGS) entry which is preliminary data.</text>
</comment>
<sequence length="550" mass="61394">MKKTRYYPFERNRYFYGKLLTVRDFESEQKYFNDKRRMMNRLLHGVGVITGLQVIAVDDKSVSVEMGAAIDALGREIIVSSPVTLKLSMMDGFTNNEYAKNVYLCIAYDEKGKEPVHSVANAAVRSDEISEYNRVLESYRLFIREEAPDPSLFALDSVMEQTSVLYQDSQVRVLQTTPRYVNPGQLFEMILKVEKTLQAPKVVLQCEAAGDQVEPEDSSPVTFSEPQDRQETEYEIKVPLRAGRVSKGKSRVGIRRDTAVLRIGDKQVSLSAASMNELSIISGSVQEQWLDDYVNRSLEDSLESPSEPCIYLAKINLLQMGPTYIIEKVEPVPFGEYVYNATALHKLGLHEGTSSSAAGPIVTKSTVRSVPADREPELTVTYNRNDNELSFDLGLPEVRTGEELRTGVVDIPVSSFNKFAVSPFGKGGKSYVSAEIEHGFGAGNTYIVTGLEEVSDDYISDILSNSERVYYGAADVFKGSEYEQHGPDVKIGTIVYPRKGTFRIGVRLQQPTEATNIRVRWWAYQKPSEAEDAGASVEHSVLEAAIGREE</sequence>
<dbReference type="EMBL" id="SMRT01000006">
    <property type="protein sequence ID" value="TDF97133.1"/>
    <property type="molecule type" value="Genomic_DNA"/>
</dbReference>
<dbReference type="OrthoDB" id="1982228at2"/>